<dbReference type="SUPFAM" id="SSF50630">
    <property type="entry name" value="Acid proteases"/>
    <property type="match status" value="1"/>
</dbReference>
<sequence length="95" mass="10750">MTVSGKVCNQQINWKIDTGARRKFITSDTFKSIRYRNRPGLKTTRCKFKAANGNEVICDGEALVVLNFQDTEIFFPVIVGGVTENLLGEDFIEKF</sequence>
<reference evidence="1" key="2">
    <citation type="submission" date="2020-11" db="EMBL/GenBank/DDBJ databases">
        <authorList>
            <person name="McCartney M.A."/>
            <person name="Auch B."/>
            <person name="Kono T."/>
            <person name="Mallez S."/>
            <person name="Becker A."/>
            <person name="Gohl D.M."/>
            <person name="Silverstein K.A.T."/>
            <person name="Koren S."/>
            <person name="Bechman K.B."/>
            <person name="Herman A."/>
            <person name="Abrahante J.E."/>
            <person name="Garbe J."/>
        </authorList>
    </citation>
    <scope>NUCLEOTIDE SEQUENCE</scope>
    <source>
        <strain evidence="1">Duluth1</strain>
        <tissue evidence="1">Whole animal</tissue>
    </source>
</reference>
<protein>
    <recommendedName>
        <fullName evidence="3">Peptidase A2 domain-containing protein</fullName>
    </recommendedName>
</protein>
<dbReference type="AlphaFoldDB" id="A0A9D4DZT3"/>
<reference evidence="1" key="1">
    <citation type="journal article" date="2019" name="bioRxiv">
        <title>The Genome of the Zebra Mussel, Dreissena polymorpha: A Resource for Invasive Species Research.</title>
        <authorList>
            <person name="McCartney M.A."/>
            <person name="Auch B."/>
            <person name="Kono T."/>
            <person name="Mallez S."/>
            <person name="Zhang Y."/>
            <person name="Obille A."/>
            <person name="Becker A."/>
            <person name="Abrahante J.E."/>
            <person name="Garbe J."/>
            <person name="Badalamenti J.P."/>
            <person name="Herman A."/>
            <person name="Mangelson H."/>
            <person name="Liachko I."/>
            <person name="Sullivan S."/>
            <person name="Sone E.D."/>
            <person name="Koren S."/>
            <person name="Silverstein K.A.T."/>
            <person name="Beckman K.B."/>
            <person name="Gohl D.M."/>
        </authorList>
    </citation>
    <scope>NUCLEOTIDE SEQUENCE</scope>
    <source>
        <strain evidence="1">Duluth1</strain>
        <tissue evidence="1">Whole animal</tissue>
    </source>
</reference>
<gene>
    <name evidence="1" type="ORF">DPMN_171087</name>
</gene>
<dbReference type="Proteomes" id="UP000828390">
    <property type="component" value="Unassembled WGS sequence"/>
</dbReference>
<dbReference type="EMBL" id="JAIWYP010000009">
    <property type="protein sequence ID" value="KAH3769810.1"/>
    <property type="molecule type" value="Genomic_DNA"/>
</dbReference>
<comment type="caution">
    <text evidence="1">The sequence shown here is derived from an EMBL/GenBank/DDBJ whole genome shotgun (WGS) entry which is preliminary data.</text>
</comment>
<evidence type="ECO:0000313" key="1">
    <source>
        <dbReference type="EMBL" id="KAH3769810.1"/>
    </source>
</evidence>
<organism evidence="1 2">
    <name type="scientific">Dreissena polymorpha</name>
    <name type="common">Zebra mussel</name>
    <name type="synonym">Mytilus polymorpha</name>
    <dbReference type="NCBI Taxonomy" id="45954"/>
    <lineage>
        <taxon>Eukaryota</taxon>
        <taxon>Metazoa</taxon>
        <taxon>Spiralia</taxon>
        <taxon>Lophotrochozoa</taxon>
        <taxon>Mollusca</taxon>
        <taxon>Bivalvia</taxon>
        <taxon>Autobranchia</taxon>
        <taxon>Heteroconchia</taxon>
        <taxon>Euheterodonta</taxon>
        <taxon>Imparidentia</taxon>
        <taxon>Neoheterodontei</taxon>
        <taxon>Myida</taxon>
        <taxon>Dreissenoidea</taxon>
        <taxon>Dreissenidae</taxon>
        <taxon>Dreissena</taxon>
    </lineage>
</organism>
<dbReference type="InterPro" id="IPR021109">
    <property type="entry name" value="Peptidase_aspartic_dom_sf"/>
</dbReference>
<evidence type="ECO:0008006" key="3">
    <source>
        <dbReference type="Google" id="ProtNLM"/>
    </source>
</evidence>
<name>A0A9D4DZT3_DREPO</name>
<accession>A0A9D4DZT3</accession>
<proteinExistence type="predicted"/>
<dbReference type="Gene3D" id="2.40.70.10">
    <property type="entry name" value="Acid Proteases"/>
    <property type="match status" value="1"/>
</dbReference>
<keyword evidence="2" id="KW-1185">Reference proteome</keyword>
<evidence type="ECO:0000313" key="2">
    <source>
        <dbReference type="Proteomes" id="UP000828390"/>
    </source>
</evidence>